<evidence type="ECO:0000313" key="1">
    <source>
        <dbReference type="EnsemblPlants" id="MELO3C027702.2.1"/>
    </source>
</evidence>
<accession>A0A9I9E2D7</accession>
<reference evidence="1" key="1">
    <citation type="submission" date="2023-03" db="UniProtKB">
        <authorList>
            <consortium name="EnsemblPlants"/>
        </authorList>
    </citation>
    <scope>IDENTIFICATION</scope>
</reference>
<dbReference type="Gramene" id="MELO3C027702.2.1">
    <property type="protein sequence ID" value="MELO3C027702.2.1"/>
    <property type="gene ID" value="MELO3C027702.2"/>
</dbReference>
<proteinExistence type="predicted"/>
<dbReference type="EnsemblPlants" id="MELO3C027702.2.1">
    <property type="protein sequence ID" value="MELO3C027702.2.1"/>
    <property type="gene ID" value="MELO3C027702.2"/>
</dbReference>
<sequence>MKKRLVIKEHTHCRNSCDNFSELELELVQDRGLSSSIKTNHQNLHLLLCKKPSEELGEGQSHFSFSLADYFQFV</sequence>
<organism evidence="1">
    <name type="scientific">Cucumis melo</name>
    <name type="common">Muskmelon</name>
    <dbReference type="NCBI Taxonomy" id="3656"/>
    <lineage>
        <taxon>Eukaryota</taxon>
        <taxon>Viridiplantae</taxon>
        <taxon>Streptophyta</taxon>
        <taxon>Embryophyta</taxon>
        <taxon>Tracheophyta</taxon>
        <taxon>Spermatophyta</taxon>
        <taxon>Magnoliopsida</taxon>
        <taxon>eudicotyledons</taxon>
        <taxon>Gunneridae</taxon>
        <taxon>Pentapetalae</taxon>
        <taxon>rosids</taxon>
        <taxon>fabids</taxon>
        <taxon>Cucurbitales</taxon>
        <taxon>Cucurbitaceae</taxon>
        <taxon>Benincaseae</taxon>
        <taxon>Cucumis</taxon>
    </lineage>
</organism>
<dbReference type="AlphaFoldDB" id="A0A9I9E2D7"/>
<protein>
    <submittedName>
        <fullName evidence="1">Uncharacterized protein</fullName>
    </submittedName>
</protein>
<name>A0A9I9E2D7_CUCME</name>